<proteinExistence type="predicted"/>
<dbReference type="RefSeq" id="WP_338418543.1">
    <property type="nucleotide sequence ID" value="NZ_SGXT01000014.1"/>
</dbReference>
<dbReference type="Pfam" id="PF14518">
    <property type="entry name" value="Haem_oxygenas_2"/>
    <property type="match status" value="1"/>
</dbReference>
<dbReference type="Gene3D" id="1.20.910.10">
    <property type="entry name" value="Heme oxygenase-like"/>
    <property type="match status" value="1"/>
</dbReference>
<dbReference type="SUPFAM" id="SSF48613">
    <property type="entry name" value="Heme oxygenase-like"/>
    <property type="match status" value="1"/>
</dbReference>
<dbReference type="SMART" id="SM01236">
    <property type="entry name" value="Haem_oxygenase_2"/>
    <property type="match status" value="1"/>
</dbReference>
<comment type="caution">
    <text evidence="2">The sequence shown here is derived from an EMBL/GenBank/DDBJ whole genome shotgun (WGS) entry which is preliminary data.</text>
</comment>
<dbReference type="InterPro" id="IPR016084">
    <property type="entry name" value="Haem_Oase-like_multi-hlx"/>
</dbReference>
<evidence type="ECO:0000313" key="3">
    <source>
        <dbReference type="Proteomes" id="UP000292408"/>
    </source>
</evidence>
<accession>A0A4Q7TMD6</accession>
<keyword evidence="3" id="KW-1185">Reference proteome</keyword>
<dbReference type="EMBL" id="SGXT01000014">
    <property type="protein sequence ID" value="RZT60920.1"/>
    <property type="molecule type" value="Genomic_DNA"/>
</dbReference>
<dbReference type="Proteomes" id="UP000292408">
    <property type="component" value="Unassembled WGS sequence"/>
</dbReference>
<evidence type="ECO:0000313" key="2">
    <source>
        <dbReference type="EMBL" id="RZT60920.1"/>
    </source>
</evidence>
<name>A0A4Q7TMD6_9MICO</name>
<evidence type="ECO:0000256" key="1">
    <source>
        <dbReference type="SAM" id="MobiDB-lite"/>
    </source>
</evidence>
<organism evidence="2 3">
    <name type="scientific">Microcella alkaliphila</name>
    <dbReference type="NCBI Taxonomy" id="279828"/>
    <lineage>
        <taxon>Bacteria</taxon>
        <taxon>Bacillati</taxon>
        <taxon>Actinomycetota</taxon>
        <taxon>Actinomycetes</taxon>
        <taxon>Micrococcales</taxon>
        <taxon>Microbacteriaceae</taxon>
        <taxon>Microcella</taxon>
    </lineage>
</organism>
<gene>
    <name evidence="2" type="ORF">EV140_1445</name>
</gene>
<reference evidence="2 3" key="1">
    <citation type="journal article" date="2015" name="Stand. Genomic Sci.">
        <title>Genomic Encyclopedia of Bacterial and Archaeal Type Strains, Phase III: the genomes of soil and plant-associated and newly described type strains.</title>
        <authorList>
            <person name="Whitman W.B."/>
            <person name="Woyke T."/>
            <person name="Klenk H.P."/>
            <person name="Zhou Y."/>
            <person name="Lilburn T.G."/>
            <person name="Beck B.J."/>
            <person name="De Vos P."/>
            <person name="Vandamme P."/>
            <person name="Eisen J.A."/>
            <person name="Garrity G."/>
            <person name="Hugenholtz P."/>
            <person name="Kyrpides N.C."/>
        </authorList>
    </citation>
    <scope>NUCLEOTIDE SEQUENCE [LARGE SCALE GENOMIC DNA]</scope>
    <source>
        <strain evidence="2 3">AC4r</strain>
    </source>
</reference>
<protein>
    <submittedName>
        <fullName evidence="2">Heme oxygenase-like protein</fullName>
    </submittedName>
</protein>
<sequence>MTITAGARPQHDQGAPAAPDTHDDAGLSAAETPANAVVTRQPMRLPLPRGPVSAALFAVIGSPVGAPPIVSDLPEQIDRAVGASGDILVDGDLQLSLFVLYELHYGGIAGVDERWEWDPALLACRASIEVGFEAALRERVYVPTLPSGRDAETIAQTLFALTAEGDEPGLSHYVRTEATHEQVRELLIARSIYTLKEADPHSWAIPRLSGRAKSALVEVQSDEYGAGRADRMHAVLYARAMRGAGLETQYGHYLDQVDARILTSVNTMSLFGLHRRLRGAIAGHLAAFEMTSSLPNQRIAAGLRRLGYGDDVVDYFDEHVEADAVHEQIAGRDLAGGLVEAEPELAADVLFGAAACLAVDGWASEHMLAAWQEGRSGLRPAPRIHRATISVPKRRIPSTRRKTSRGE</sequence>
<feature type="region of interest" description="Disordered" evidence="1">
    <location>
        <begin position="1"/>
        <end position="27"/>
    </location>
</feature>
<dbReference type="AlphaFoldDB" id="A0A4Q7TMD6"/>